<keyword evidence="3" id="KW-1185">Reference proteome</keyword>
<dbReference type="OrthoDB" id="7708983at2"/>
<protein>
    <submittedName>
        <fullName evidence="2">Cadmium resistance transporter family protein</fullName>
    </submittedName>
</protein>
<keyword evidence="1" id="KW-0472">Membrane</keyword>
<proteinExistence type="predicted"/>
<feature type="transmembrane region" description="Helical" evidence="1">
    <location>
        <begin position="169"/>
        <end position="187"/>
    </location>
</feature>
<keyword evidence="1" id="KW-0812">Transmembrane</keyword>
<evidence type="ECO:0000313" key="3">
    <source>
        <dbReference type="Proteomes" id="UP000054823"/>
    </source>
</evidence>
<dbReference type="Proteomes" id="UP000054823">
    <property type="component" value="Unassembled WGS sequence"/>
</dbReference>
<evidence type="ECO:0000313" key="2">
    <source>
        <dbReference type="EMBL" id="CUH53093.1"/>
    </source>
</evidence>
<keyword evidence="1" id="KW-1133">Transmembrane helix</keyword>
<dbReference type="RefSeq" id="WP_058240286.1">
    <property type="nucleotide sequence ID" value="NZ_CYPW01000025.1"/>
</dbReference>
<sequence>MIDWIGLAISATLAHVATNLDNLVILVGVILTIERLRAITGYLAAQCLVLSAAYVVAEGLEIGFASYVGFLGVIPMAVGGLALVRRQKSASLADVPTTEPAQRQMVAISLLFLSVSFDTFAVFTPLLADSRQAFTIPILAGAALSALMIAVCGAMLARLAPERARRMGRLEWFAPYVMIAVGFYIVLNTTTDAL</sequence>
<dbReference type="AlphaFoldDB" id="A0A0P1FD11"/>
<feature type="transmembrane region" description="Helical" evidence="1">
    <location>
        <begin position="134"/>
        <end position="157"/>
    </location>
</feature>
<name>A0A0P1FD11_9RHOB</name>
<feature type="transmembrane region" description="Helical" evidence="1">
    <location>
        <begin position="6"/>
        <end position="31"/>
    </location>
</feature>
<reference evidence="2 3" key="1">
    <citation type="submission" date="2015-09" db="EMBL/GenBank/DDBJ databases">
        <authorList>
            <consortium name="Swine Surveillance"/>
        </authorList>
    </citation>
    <scope>NUCLEOTIDE SEQUENCE [LARGE SCALE GENOMIC DNA]</scope>
    <source>
        <strain evidence="2 3">CECT 7688</strain>
    </source>
</reference>
<organism evidence="2 3">
    <name type="scientific">Shimia marina</name>
    <dbReference type="NCBI Taxonomy" id="321267"/>
    <lineage>
        <taxon>Bacteria</taxon>
        <taxon>Pseudomonadati</taxon>
        <taxon>Pseudomonadota</taxon>
        <taxon>Alphaproteobacteria</taxon>
        <taxon>Rhodobacterales</taxon>
        <taxon>Roseobacteraceae</taxon>
    </lineage>
</organism>
<feature type="transmembrane region" description="Helical" evidence="1">
    <location>
        <begin position="38"/>
        <end position="56"/>
    </location>
</feature>
<feature type="transmembrane region" description="Helical" evidence="1">
    <location>
        <begin position="105"/>
        <end position="128"/>
    </location>
</feature>
<dbReference type="EMBL" id="CYPW01000025">
    <property type="protein sequence ID" value="CUH53093.1"/>
    <property type="molecule type" value="Genomic_DNA"/>
</dbReference>
<accession>A0A0P1FD11</accession>
<evidence type="ECO:0000256" key="1">
    <source>
        <dbReference type="SAM" id="Phobius"/>
    </source>
</evidence>
<dbReference type="STRING" id="321267.SHM7688_02545"/>
<feature type="transmembrane region" description="Helical" evidence="1">
    <location>
        <begin position="62"/>
        <end position="84"/>
    </location>
</feature>
<gene>
    <name evidence="2" type="ORF">SHM7688_02545</name>
</gene>